<dbReference type="EMBL" id="LAVV01006454">
    <property type="protein sequence ID" value="KNZ59832.1"/>
    <property type="molecule type" value="Genomic_DNA"/>
</dbReference>
<dbReference type="AlphaFoldDB" id="A0A0L6VH15"/>
<evidence type="ECO:0000259" key="2">
    <source>
        <dbReference type="Pfam" id="PF14372"/>
    </source>
</evidence>
<evidence type="ECO:0000313" key="4">
    <source>
        <dbReference type="Proteomes" id="UP000037035"/>
    </source>
</evidence>
<dbReference type="Pfam" id="PF14372">
    <property type="entry name" value="hAT-like_RNase-H"/>
    <property type="match status" value="1"/>
</dbReference>
<feature type="region of interest" description="Disordered" evidence="1">
    <location>
        <begin position="122"/>
        <end position="143"/>
    </location>
</feature>
<dbReference type="OrthoDB" id="2505635at2759"/>
<dbReference type="VEuPathDB" id="FungiDB:VP01_1655g2"/>
<dbReference type="InterPro" id="IPR012337">
    <property type="entry name" value="RNaseH-like_sf"/>
</dbReference>
<keyword evidence="4" id="KW-1185">Reference proteome</keyword>
<dbReference type="SUPFAM" id="SSF53098">
    <property type="entry name" value="Ribonuclease H-like"/>
    <property type="match status" value="1"/>
</dbReference>
<name>A0A0L6VH15_9BASI</name>
<reference evidence="3 4" key="1">
    <citation type="submission" date="2015-08" db="EMBL/GenBank/DDBJ databases">
        <title>Next Generation Sequencing and Analysis of the Genome of Puccinia sorghi L Schw, the Causal Agent of Maize Common Rust.</title>
        <authorList>
            <person name="Rochi L."/>
            <person name="Burguener G."/>
            <person name="Darino M."/>
            <person name="Turjanski A."/>
            <person name="Kreff E."/>
            <person name="Dieguez M.J."/>
            <person name="Sacco F."/>
        </authorList>
    </citation>
    <scope>NUCLEOTIDE SEQUENCE [LARGE SCALE GENOMIC DNA]</scope>
    <source>
        <strain evidence="3 4">RO10H11247</strain>
    </source>
</reference>
<dbReference type="InterPro" id="IPR025525">
    <property type="entry name" value="hAT-like_transposase_RNase-H"/>
</dbReference>
<dbReference type="Proteomes" id="UP000037035">
    <property type="component" value="Unassembled WGS sequence"/>
</dbReference>
<evidence type="ECO:0000313" key="3">
    <source>
        <dbReference type="EMBL" id="KNZ59832.1"/>
    </source>
</evidence>
<dbReference type="GO" id="GO:0003677">
    <property type="term" value="F:DNA binding"/>
    <property type="evidence" value="ECO:0007669"/>
    <property type="project" value="InterPro"/>
</dbReference>
<organism evidence="3 4">
    <name type="scientific">Puccinia sorghi</name>
    <dbReference type="NCBI Taxonomy" id="27349"/>
    <lineage>
        <taxon>Eukaryota</taxon>
        <taxon>Fungi</taxon>
        <taxon>Dikarya</taxon>
        <taxon>Basidiomycota</taxon>
        <taxon>Pucciniomycotina</taxon>
        <taxon>Pucciniomycetes</taxon>
        <taxon>Pucciniales</taxon>
        <taxon>Pucciniaceae</taxon>
        <taxon>Puccinia</taxon>
    </lineage>
</organism>
<gene>
    <name evidence="3" type="ORF">VP01_1655g2</name>
</gene>
<evidence type="ECO:0000256" key="1">
    <source>
        <dbReference type="SAM" id="MobiDB-lite"/>
    </source>
</evidence>
<accession>A0A0L6VH15</accession>
<protein>
    <recommendedName>
        <fullName evidence="2">hAT-like transposase RNase-H fold domain-containing protein</fullName>
    </recommendedName>
</protein>
<feature type="domain" description="hAT-like transposase RNase-H fold" evidence="2">
    <location>
        <begin position="13"/>
        <end position="103"/>
    </location>
</feature>
<comment type="caution">
    <text evidence="3">The sequence shown here is derived from an EMBL/GenBank/DDBJ whole genome shotgun (WGS) entry which is preliminary data.</text>
</comment>
<sequence>MIDPIVSATDFLCGSEYPTLNSALPIYLILMKQLTIIQNGLYDQGQLIEPARKMFEKINKYPQSALKNPIYICAMVIDPRFKMHFWKSQIAVIKQHCSQSLEDIKSTYITEAKISDIEKNANAESISSNQKQHKPKNPTLKSI</sequence>
<proteinExistence type="predicted"/>